<dbReference type="AlphaFoldDB" id="A0AA46YMH9"/>
<feature type="transmembrane region" description="Helical" evidence="8">
    <location>
        <begin position="106"/>
        <end position="127"/>
    </location>
</feature>
<dbReference type="Proteomes" id="UP001164935">
    <property type="component" value="Chromosome"/>
</dbReference>
<evidence type="ECO:0000256" key="6">
    <source>
        <dbReference type="ARBA" id="ARBA00023014"/>
    </source>
</evidence>
<gene>
    <name evidence="10" type="primary">ccoG</name>
    <name evidence="10" type="ORF">M0220_09885</name>
</gene>
<feature type="transmembrane region" description="Helical" evidence="8">
    <location>
        <begin position="63"/>
        <end position="79"/>
    </location>
</feature>
<dbReference type="GO" id="GO:0005886">
    <property type="term" value="C:plasma membrane"/>
    <property type="evidence" value="ECO:0007669"/>
    <property type="project" value="TreeGrafter"/>
</dbReference>
<dbReference type="KEGG" id="hqn:M0220_09885"/>
<keyword evidence="3" id="KW-0479">Metal-binding</keyword>
<dbReference type="GO" id="GO:0046872">
    <property type="term" value="F:metal ion binding"/>
    <property type="evidence" value="ECO:0007669"/>
    <property type="project" value="UniProtKB-KW"/>
</dbReference>
<evidence type="ECO:0000313" key="11">
    <source>
        <dbReference type="Proteomes" id="UP001164935"/>
    </source>
</evidence>
<feature type="compositionally biased region" description="Low complexity" evidence="7">
    <location>
        <begin position="14"/>
        <end position="36"/>
    </location>
</feature>
<evidence type="ECO:0000259" key="9">
    <source>
        <dbReference type="PROSITE" id="PS51379"/>
    </source>
</evidence>
<keyword evidence="8" id="KW-0812">Transmembrane</keyword>
<feature type="domain" description="4Fe-4S ferredoxin-type" evidence="9">
    <location>
        <begin position="291"/>
        <end position="320"/>
    </location>
</feature>
<feature type="transmembrane region" description="Helical" evidence="8">
    <location>
        <begin position="369"/>
        <end position="387"/>
    </location>
</feature>
<dbReference type="InterPro" id="IPR051684">
    <property type="entry name" value="Electron_Trans/Redox"/>
</dbReference>
<evidence type="ECO:0000256" key="7">
    <source>
        <dbReference type="SAM" id="MobiDB-lite"/>
    </source>
</evidence>
<dbReference type="InterPro" id="IPR013783">
    <property type="entry name" value="Ig-like_fold"/>
</dbReference>
<evidence type="ECO:0000256" key="5">
    <source>
        <dbReference type="ARBA" id="ARBA00023004"/>
    </source>
</evidence>
<feature type="compositionally biased region" description="Polar residues" evidence="7">
    <location>
        <begin position="1"/>
        <end position="13"/>
    </location>
</feature>
<evidence type="ECO:0000313" key="10">
    <source>
        <dbReference type="EMBL" id="UYO73209.1"/>
    </source>
</evidence>
<feature type="transmembrane region" description="Helical" evidence="8">
    <location>
        <begin position="216"/>
        <end position="234"/>
    </location>
</feature>
<dbReference type="GO" id="GO:0051539">
    <property type="term" value="F:4 iron, 4 sulfur cluster binding"/>
    <property type="evidence" value="ECO:0007669"/>
    <property type="project" value="UniProtKB-KW"/>
</dbReference>
<dbReference type="InterPro" id="IPR017896">
    <property type="entry name" value="4Fe4S_Fe-S-bd"/>
</dbReference>
<dbReference type="SUPFAM" id="SSF54862">
    <property type="entry name" value="4Fe-4S ferredoxins"/>
    <property type="match status" value="1"/>
</dbReference>
<dbReference type="InterPro" id="IPR032879">
    <property type="entry name" value="FixG_C"/>
</dbReference>
<dbReference type="Pfam" id="PF13746">
    <property type="entry name" value="Fer4_18"/>
    <property type="match status" value="1"/>
</dbReference>
<dbReference type="InterPro" id="IPR017900">
    <property type="entry name" value="4Fe4S_Fe_S_CS"/>
</dbReference>
<feature type="transmembrane region" description="Helical" evidence="8">
    <location>
        <begin position="181"/>
        <end position="204"/>
    </location>
</feature>
<sequence>MTQRIPLQNLTTDPSVSHHTPSSQPSHAQPSSYQPPHRSKPPKLGHVYVREIGGFFQRIRRRSNWLLMALYFGLPWVNWGDRPLVWFDLSAQEFHLFAATFYPQDFILLTWILVLCAFGLFLITVAAGRVWCGYSCPQSVWTFLFIWFEHRLEGPRHRRIRRDKAPRTLDTLWRKTAKHTAWLLIALATGATFVGYFTPIRALVVDFISLNAHPWALFWIGFFTVFTYLNAGWLRHQVCLHMCPYSRFQSAMFDANTLIVSYDAARGEPRRNHLQGNHLQGNHLKNNHLHKGIETTRVGDCIDCELCVQVCPTGIDIRDGLQYECIGCAACIDACDSVMARINKPLGLVRYTTERALSGKTTRFWRPQLIAYAVALLSMVVLLVSFLNARVPIDVDIVRDRQTLFEGTADGRVINYYNVTLRNHDSQPHRYALSAAGLPGLRLQGVETIEVEANKTRHLRIALTVEEDTLRLPSHSIELHFVALDDPSITSSNETRFLGPQRE</sequence>
<keyword evidence="2" id="KW-0004">4Fe-4S</keyword>
<dbReference type="InterPro" id="IPR014116">
    <property type="entry name" value="Cyt_c_oxidase_cbb3_FixG"/>
</dbReference>
<dbReference type="NCBIfam" id="TIGR02745">
    <property type="entry name" value="ccoG_rdxA_fixG"/>
    <property type="match status" value="1"/>
</dbReference>
<evidence type="ECO:0000256" key="1">
    <source>
        <dbReference type="ARBA" id="ARBA00022448"/>
    </source>
</evidence>
<evidence type="ECO:0000256" key="2">
    <source>
        <dbReference type="ARBA" id="ARBA00022485"/>
    </source>
</evidence>
<organism evidence="10 11">
    <name type="scientific">Halomonas qinghailakensis</name>
    <dbReference type="NCBI Taxonomy" id="2937790"/>
    <lineage>
        <taxon>Bacteria</taxon>
        <taxon>Pseudomonadati</taxon>
        <taxon>Pseudomonadota</taxon>
        <taxon>Gammaproteobacteria</taxon>
        <taxon>Oceanospirillales</taxon>
        <taxon>Halomonadaceae</taxon>
        <taxon>Halomonas</taxon>
    </lineage>
</organism>
<dbReference type="PANTHER" id="PTHR30176">
    <property type="entry name" value="FERREDOXIN-TYPE PROTEIN NAPH"/>
    <property type="match status" value="1"/>
</dbReference>
<reference evidence="10" key="1">
    <citation type="submission" date="2022-05" db="EMBL/GenBank/DDBJ databases">
        <title>Complete sequence of a novel PHA-producing Halomonas strain.</title>
        <authorList>
            <person name="Zheng Z."/>
        </authorList>
    </citation>
    <scope>NUCLEOTIDE SEQUENCE</scope>
    <source>
        <strain evidence="10">ZZQ-149</strain>
    </source>
</reference>
<feature type="region of interest" description="Disordered" evidence="7">
    <location>
        <begin position="1"/>
        <end position="43"/>
    </location>
</feature>
<dbReference type="Gene3D" id="2.60.40.10">
    <property type="entry name" value="Immunoglobulins"/>
    <property type="match status" value="1"/>
</dbReference>
<keyword evidence="4" id="KW-0249">Electron transport</keyword>
<dbReference type="Pfam" id="PF11614">
    <property type="entry name" value="FixG_C"/>
    <property type="match status" value="1"/>
</dbReference>
<dbReference type="EMBL" id="CP096973">
    <property type="protein sequence ID" value="UYO73209.1"/>
    <property type="molecule type" value="Genomic_DNA"/>
</dbReference>
<accession>A0AA46YMH9</accession>
<evidence type="ECO:0000256" key="4">
    <source>
        <dbReference type="ARBA" id="ARBA00022982"/>
    </source>
</evidence>
<evidence type="ECO:0000256" key="3">
    <source>
        <dbReference type="ARBA" id="ARBA00022723"/>
    </source>
</evidence>
<dbReference type="PROSITE" id="PS51379">
    <property type="entry name" value="4FE4S_FER_2"/>
    <property type="match status" value="1"/>
</dbReference>
<keyword evidence="1" id="KW-0813">Transport</keyword>
<dbReference type="PANTHER" id="PTHR30176:SF3">
    <property type="entry name" value="FERREDOXIN-TYPE PROTEIN NAPH"/>
    <property type="match status" value="1"/>
</dbReference>
<keyword evidence="11" id="KW-1185">Reference proteome</keyword>
<dbReference type="RefSeq" id="WP_264017520.1">
    <property type="nucleotide sequence ID" value="NZ_CP096973.1"/>
</dbReference>
<dbReference type="PROSITE" id="PS00198">
    <property type="entry name" value="4FE4S_FER_1"/>
    <property type="match status" value="1"/>
</dbReference>
<name>A0AA46YMH9_9GAMM</name>
<keyword evidence="5" id="KW-0408">Iron</keyword>
<keyword evidence="8" id="KW-0472">Membrane</keyword>
<evidence type="ECO:0000256" key="8">
    <source>
        <dbReference type="SAM" id="Phobius"/>
    </source>
</evidence>
<protein>
    <submittedName>
        <fullName evidence="10">Cytochrome c oxidase accessory protein CcoG</fullName>
    </submittedName>
</protein>
<keyword evidence="8" id="KW-1133">Transmembrane helix</keyword>
<proteinExistence type="predicted"/>
<keyword evidence="6" id="KW-0411">Iron-sulfur</keyword>